<feature type="transmembrane region" description="Helical" evidence="2">
    <location>
        <begin position="198"/>
        <end position="220"/>
    </location>
</feature>
<dbReference type="PANTHER" id="PTHR20992:SF9">
    <property type="entry name" value="AT15442P-RELATED"/>
    <property type="match status" value="1"/>
</dbReference>
<feature type="transmembrane region" description="Helical" evidence="2">
    <location>
        <begin position="268"/>
        <end position="288"/>
    </location>
</feature>
<evidence type="ECO:0000256" key="2">
    <source>
        <dbReference type="SAM" id="Phobius"/>
    </source>
</evidence>
<keyword evidence="2" id="KW-0472">Membrane</keyword>
<gene>
    <name evidence="3" type="ORF">GCM10010976_28730</name>
</gene>
<keyword evidence="2" id="KW-1133">Transmembrane helix</keyword>
<accession>A0A917GTI0</accession>
<dbReference type="PANTHER" id="PTHR20992">
    <property type="entry name" value="AT15442P-RELATED"/>
    <property type="match status" value="1"/>
</dbReference>
<evidence type="ECO:0000256" key="1">
    <source>
        <dbReference type="SAM" id="MobiDB-lite"/>
    </source>
</evidence>
<evidence type="ECO:0000313" key="3">
    <source>
        <dbReference type="EMBL" id="GGG56147.1"/>
    </source>
</evidence>
<comment type="caution">
    <text evidence="3">The sequence shown here is derived from an EMBL/GenBank/DDBJ whole genome shotgun (WGS) entry which is preliminary data.</text>
</comment>
<feature type="transmembrane region" description="Helical" evidence="2">
    <location>
        <begin position="134"/>
        <end position="155"/>
    </location>
</feature>
<dbReference type="AlphaFoldDB" id="A0A917GTI0"/>
<feature type="transmembrane region" description="Helical" evidence="2">
    <location>
        <begin position="175"/>
        <end position="191"/>
    </location>
</feature>
<dbReference type="RefSeq" id="WP_188466065.1">
    <property type="nucleotide sequence ID" value="NZ_BMFQ01000003.1"/>
</dbReference>
<dbReference type="Pfam" id="PF04087">
    <property type="entry name" value="DUF389"/>
    <property type="match status" value="1"/>
</dbReference>
<proteinExistence type="predicted"/>
<dbReference type="Proteomes" id="UP000625976">
    <property type="component" value="Unassembled WGS sequence"/>
</dbReference>
<keyword evidence="2" id="KW-0812">Transmembrane</keyword>
<feature type="compositionally biased region" description="Basic and acidic residues" evidence="1">
    <location>
        <begin position="12"/>
        <end position="30"/>
    </location>
</feature>
<feature type="region of interest" description="Disordered" evidence="1">
    <location>
        <begin position="1"/>
        <end position="30"/>
    </location>
</feature>
<feature type="transmembrane region" description="Helical" evidence="2">
    <location>
        <begin position="100"/>
        <end position="122"/>
    </location>
</feature>
<reference evidence="3" key="2">
    <citation type="submission" date="2020-09" db="EMBL/GenBank/DDBJ databases">
        <authorList>
            <person name="Sun Q."/>
            <person name="Zhou Y."/>
        </authorList>
    </citation>
    <scope>NUCLEOTIDE SEQUENCE</scope>
    <source>
        <strain evidence="3">CGMCC 1.12751</strain>
    </source>
</reference>
<dbReference type="InterPro" id="IPR005240">
    <property type="entry name" value="DUF389"/>
</dbReference>
<sequence length="497" mass="56396">MEENKFNFSEEETAKNEAAENAKKDEAVKASKEAVKKDAKGLFHNIKNFLNELLDFREDTDRDETIEAIKRDISFKGATAWILVCSIFVASIGLNANSTAVVIGAMLISPLMGPILGVGMSVAVNDIDTMKKSLINLAIMIVLSLLTAFLFFWLFPLSEDTSELLGRVKPDIRDVLIAFFGGSALIIAKTKKGTIASAIFGVAIATALMPPLCTAGYGLAKGNWPYFFGAMYLFVINTIFIALATFIILKALRFPMLKYANSQKRKRIARIASVLAIIVMIPAVWTFVEVLRESNFYADARNYVEKEVSGLPDYEYIKKNIIYKYDKNEPNIVFNTYGLTEMPQSTIDLLKHRKDAYPALANTKILFNQSKIEKYDNMKYMEQLRTRDSLDLMSQTEKIEFLEKRVKSLSALEKNTIPFSQVAQEVKINYENVSDFSYANLIKTNFKTTDTIPEFLVTWDKEKLKADDIVKEQDKLERWLKVKLKLDTLVVRRVKIR</sequence>
<organism evidence="3 4">
    <name type="scientific">Bizionia arctica</name>
    <dbReference type="NCBI Taxonomy" id="1495645"/>
    <lineage>
        <taxon>Bacteria</taxon>
        <taxon>Pseudomonadati</taxon>
        <taxon>Bacteroidota</taxon>
        <taxon>Flavobacteriia</taxon>
        <taxon>Flavobacteriales</taxon>
        <taxon>Flavobacteriaceae</taxon>
        <taxon>Bizionia</taxon>
    </lineage>
</organism>
<feature type="transmembrane region" description="Helical" evidence="2">
    <location>
        <begin position="78"/>
        <end position="94"/>
    </location>
</feature>
<dbReference type="EMBL" id="BMFQ01000003">
    <property type="protein sequence ID" value="GGG56147.1"/>
    <property type="molecule type" value="Genomic_DNA"/>
</dbReference>
<evidence type="ECO:0000313" key="4">
    <source>
        <dbReference type="Proteomes" id="UP000625976"/>
    </source>
</evidence>
<protein>
    <submittedName>
        <fullName evidence="3">Membrane protein</fullName>
    </submittedName>
</protein>
<feature type="transmembrane region" description="Helical" evidence="2">
    <location>
        <begin position="226"/>
        <end position="248"/>
    </location>
</feature>
<keyword evidence="4" id="KW-1185">Reference proteome</keyword>
<reference evidence="3" key="1">
    <citation type="journal article" date="2014" name="Int. J. Syst. Evol. Microbiol.">
        <title>Complete genome sequence of Corynebacterium casei LMG S-19264T (=DSM 44701T), isolated from a smear-ripened cheese.</title>
        <authorList>
            <consortium name="US DOE Joint Genome Institute (JGI-PGF)"/>
            <person name="Walter F."/>
            <person name="Albersmeier A."/>
            <person name="Kalinowski J."/>
            <person name="Ruckert C."/>
        </authorList>
    </citation>
    <scope>NUCLEOTIDE SEQUENCE</scope>
    <source>
        <strain evidence="3">CGMCC 1.12751</strain>
    </source>
</reference>
<name>A0A917GTI0_9FLAO</name>